<dbReference type="Pfam" id="PF00355">
    <property type="entry name" value="Rieske"/>
    <property type="match status" value="1"/>
</dbReference>
<protein>
    <recommendedName>
        <fullName evidence="7">Rieske domain-containing protein</fullName>
    </recommendedName>
</protein>
<evidence type="ECO:0000256" key="6">
    <source>
        <dbReference type="ARBA" id="ARBA00038001"/>
    </source>
</evidence>
<proteinExistence type="inferred from homology"/>
<comment type="similarity">
    <text evidence="6">Belongs to the bacterial ring-hydroxylating dioxygenase ferredoxin component family.</text>
</comment>
<keyword evidence="1" id="KW-0001">2Fe-2S</keyword>
<dbReference type="SUPFAM" id="SSF50022">
    <property type="entry name" value="ISP domain"/>
    <property type="match status" value="1"/>
</dbReference>
<dbReference type="Proteomes" id="UP000229730">
    <property type="component" value="Unassembled WGS sequence"/>
</dbReference>
<dbReference type="Gene3D" id="2.102.10.10">
    <property type="entry name" value="Rieske [2Fe-2S] iron-sulphur domain"/>
    <property type="match status" value="1"/>
</dbReference>
<gene>
    <name evidence="8" type="ORF">CRD36_04065</name>
</gene>
<dbReference type="AlphaFoldDB" id="A0A2G4YU42"/>
<evidence type="ECO:0000256" key="2">
    <source>
        <dbReference type="ARBA" id="ARBA00022723"/>
    </source>
</evidence>
<evidence type="ECO:0000259" key="7">
    <source>
        <dbReference type="PROSITE" id="PS51296"/>
    </source>
</evidence>
<dbReference type="PANTHER" id="PTHR21496">
    <property type="entry name" value="FERREDOXIN-RELATED"/>
    <property type="match status" value="1"/>
</dbReference>
<dbReference type="PANTHER" id="PTHR21496:SF0">
    <property type="entry name" value="RIESKE DOMAIN-CONTAINING PROTEIN"/>
    <property type="match status" value="1"/>
</dbReference>
<dbReference type="GO" id="GO:0046872">
    <property type="term" value="F:metal ion binding"/>
    <property type="evidence" value="ECO:0007669"/>
    <property type="project" value="UniProtKB-KW"/>
</dbReference>
<keyword evidence="9" id="KW-1185">Reference proteome</keyword>
<reference evidence="8 9" key="1">
    <citation type="submission" date="2017-10" db="EMBL/GenBank/DDBJ databases">
        <title>Frigbacter circumglobatus gen. nov. sp. nov., isolated from sediment cultured in situ.</title>
        <authorList>
            <person name="Zhao Z."/>
        </authorList>
    </citation>
    <scope>NUCLEOTIDE SEQUENCE [LARGE SCALE GENOMIC DNA]</scope>
    <source>
        <strain evidence="8 9">ZYL</strain>
    </source>
</reference>
<evidence type="ECO:0000256" key="1">
    <source>
        <dbReference type="ARBA" id="ARBA00022714"/>
    </source>
</evidence>
<evidence type="ECO:0000256" key="3">
    <source>
        <dbReference type="ARBA" id="ARBA00023004"/>
    </source>
</evidence>
<dbReference type="OrthoDB" id="9800776at2"/>
<evidence type="ECO:0000256" key="4">
    <source>
        <dbReference type="ARBA" id="ARBA00023014"/>
    </source>
</evidence>
<sequence>MNNAENWVKIENTTALKDKGRMVFRQEGKQILLIRSGTQIFAVNNRCPHEGYPLSEGSLSQDCSLTCNWHNWKFDLKSGDTLVGGDRLRHYPVRQGEDGLWIDLQDISASQVRQQALDNIQASFDRYEYDRMGRELARFRRAGGAYQEAVLDSLLRNYDRLEYGMGHAFAAAADWLAYGQELEQQGKDEDSLATVLEIISHVAWDCQRNPSYPYTQNVLPYTPEGLRAAIEAEDENRAIALTRGALKAGLTFGDLMPVLSRAALDHYKGFGHAAIYTYKAGQLADLLGEEAWEALLFPLVRYLVYANREDLIPEFRAYSKRLALWDGKGDQPIFADDLKGLSVSKSLARVVQSSARPEEVFLALQEVLAWNMLHFDVQFEQATDNAVVDNVNWLDFTHGLTFANAVRVLCEQVPDLWPRALLQMACFNGRNQSYIARNMDLKDWYVADRDKFFAETFTDLLDHGQPEPIISAHLMKLSTAVRTEVERASGMRRDVMLAGLNRFLHSPIKRKHLLRTARQAYRFVAREG</sequence>
<keyword evidence="4" id="KW-0411">Iron-sulfur</keyword>
<dbReference type="CDD" id="cd03467">
    <property type="entry name" value="Rieske"/>
    <property type="match status" value="1"/>
</dbReference>
<comment type="caution">
    <text evidence="8">The sequence shown here is derived from an EMBL/GenBank/DDBJ whole genome shotgun (WGS) entry which is preliminary data.</text>
</comment>
<dbReference type="InterPro" id="IPR017941">
    <property type="entry name" value="Rieske_2Fe-2S"/>
</dbReference>
<dbReference type="EMBL" id="PDEM01000009">
    <property type="protein sequence ID" value="PHZ85861.1"/>
    <property type="molecule type" value="Genomic_DNA"/>
</dbReference>
<dbReference type="GO" id="GO:0051537">
    <property type="term" value="F:2 iron, 2 sulfur cluster binding"/>
    <property type="evidence" value="ECO:0007669"/>
    <property type="project" value="UniProtKB-KW"/>
</dbReference>
<accession>A0A2G4YU42</accession>
<dbReference type="PROSITE" id="PS51296">
    <property type="entry name" value="RIESKE"/>
    <property type="match status" value="1"/>
</dbReference>
<dbReference type="RefSeq" id="WP_099471446.1">
    <property type="nucleotide sequence ID" value="NZ_CP041025.1"/>
</dbReference>
<evidence type="ECO:0000313" key="9">
    <source>
        <dbReference type="Proteomes" id="UP000229730"/>
    </source>
</evidence>
<dbReference type="InterPro" id="IPR036922">
    <property type="entry name" value="Rieske_2Fe-2S_sf"/>
</dbReference>
<evidence type="ECO:0000256" key="5">
    <source>
        <dbReference type="ARBA" id="ARBA00034078"/>
    </source>
</evidence>
<keyword evidence="3" id="KW-0408">Iron</keyword>
<name>A0A2G4YU42_9PROT</name>
<feature type="domain" description="Rieske" evidence="7">
    <location>
        <begin position="7"/>
        <end position="102"/>
    </location>
</feature>
<organism evidence="8 9">
    <name type="scientific">Paremcibacter congregatus</name>
    <dbReference type="NCBI Taxonomy" id="2043170"/>
    <lineage>
        <taxon>Bacteria</taxon>
        <taxon>Pseudomonadati</taxon>
        <taxon>Pseudomonadota</taxon>
        <taxon>Alphaproteobacteria</taxon>
        <taxon>Emcibacterales</taxon>
        <taxon>Emcibacteraceae</taxon>
        <taxon>Paremcibacter</taxon>
    </lineage>
</organism>
<keyword evidence="2" id="KW-0479">Metal-binding</keyword>
<dbReference type="InParanoid" id="A0A2G4YU42"/>
<evidence type="ECO:0000313" key="8">
    <source>
        <dbReference type="EMBL" id="PHZ85861.1"/>
    </source>
</evidence>
<comment type="cofactor">
    <cofactor evidence="5">
        <name>[2Fe-2S] cluster</name>
        <dbReference type="ChEBI" id="CHEBI:190135"/>
    </cofactor>
</comment>